<evidence type="ECO:0000256" key="3">
    <source>
        <dbReference type="ARBA" id="ARBA00013368"/>
    </source>
</evidence>
<dbReference type="PANTHER" id="PTHR32114:SF2">
    <property type="entry name" value="ABC TRANSPORTER ABCH.3"/>
    <property type="match status" value="1"/>
</dbReference>
<protein>
    <recommendedName>
        <fullName evidence="3">Nuclease SbcCD subunit C</fullName>
    </recommendedName>
</protein>
<keyword evidence="7" id="KW-1185">Reference proteome</keyword>
<dbReference type="Pfam" id="PF13558">
    <property type="entry name" value="SbcC_Walker_B"/>
    <property type="match status" value="1"/>
</dbReference>
<name>A0A1L8WHL5_9ENTE</name>
<evidence type="ECO:0000313" key="7">
    <source>
        <dbReference type="Proteomes" id="UP000182152"/>
    </source>
</evidence>
<evidence type="ECO:0000259" key="5">
    <source>
        <dbReference type="Pfam" id="PF13476"/>
    </source>
</evidence>
<dbReference type="Proteomes" id="UP000182152">
    <property type="component" value="Unassembled WGS sequence"/>
</dbReference>
<gene>
    <name evidence="6" type="ORF">RV14_GL000582</name>
</gene>
<feature type="domain" description="Rad50/SbcC-type AAA" evidence="5">
    <location>
        <begin position="5"/>
        <end position="266"/>
    </location>
</feature>
<dbReference type="EMBL" id="JXLB01000014">
    <property type="protein sequence ID" value="OJG80520.1"/>
    <property type="molecule type" value="Genomic_DNA"/>
</dbReference>
<comment type="similarity">
    <text evidence="1">Belongs to the SMC family. SbcC subfamily.</text>
</comment>
<keyword evidence="6" id="KW-0540">Nuclease</keyword>
<dbReference type="InterPro" id="IPR038729">
    <property type="entry name" value="Rad50/SbcC_AAA"/>
</dbReference>
<accession>A0A1L8WHL5</accession>
<feature type="coiled-coil region" evidence="4">
    <location>
        <begin position="388"/>
        <end position="473"/>
    </location>
</feature>
<evidence type="ECO:0000313" key="6">
    <source>
        <dbReference type="EMBL" id="OJG80520.1"/>
    </source>
</evidence>
<dbReference type="AlphaFoldDB" id="A0A1L8WHL5"/>
<dbReference type="PANTHER" id="PTHR32114">
    <property type="entry name" value="ABC TRANSPORTER ABCH.3"/>
    <property type="match status" value="1"/>
</dbReference>
<comment type="subunit">
    <text evidence="2">Heterodimer of SbcC and SbcD.</text>
</comment>
<dbReference type="Pfam" id="PF13476">
    <property type="entry name" value="AAA_23"/>
    <property type="match status" value="1"/>
</dbReference>
<dbReference type="OrthoDB" id="9795626at2"/>
<dbReference type="RefSeq" id="WP_071855753.1">
    <property type="nucleotide sequence ID" value="NZ_JXLB01000014.1"/>
</dbReference>
<proteinExistence type="inferred from homology"/>
<sequence length="1046" mass="122889">MKPKKLRLKNFGPFIDETIDFFKLTNAPLFLITGKTGAGKTTLFDGMTYALFGETSGRIRTGKEMRSLFATPEEETCVFFSFEHQRMYYEIERKPEQLLAKRKGKGDRKQAAKVSLTIFDENGEEMRQFTKRSEVDRLIKELMNLDAKQFSQIVLLPQGEFRNFLISSSNEKEIVLRNLFGTQFFQRFNEQLKEKTKLYQKKVDHLEQELMRLQKQFVPIEEEIIPENLNFERMLTYWQEEQETLQKRMLKEKEILSNLQKKQKQMEEAYYHAKTLQMQHEEKLRLSQRQEKLFQRENEINEKKQWVVHYEFAEKLVDSLTRRQEYQKEQEELDVKEMNCFEKLSQRKQIYAQWKTRESKRLNTKQKIELAANTLQEIKRLVPIAKERQKKQIELEVLLAEKKEAEDKKQKIIQEQQQIQEKQSQLQEQLAGQEHLYEDQLSYEKLRQEQEKYQTLIEQYQQNEAQLKTSEIKLIEITKQQQTNQILLNEQIKQVDMLKSQWASQQILRMQLLLLPGEPCPVCGCLVHSKQPDTHDLPKQEEIIKLEEKLAQTQKQLEQLNQTIGRNEADEAQIKQMISELSKFRLEKQVEIIQRKDRLSYTMEQLFNLVSDDPLDSLKEIHKDLAKRREKMAQAKVVYQTMTEQLTVITDKLNNMETQLLQNEEKTQQGKGEIAGLSKQLGTCNIQTLAEDIKRLEKDISTKEKWLTKENEMGTSFSQEIALLQAQLETIREQQAKNIKKLQSIQERISLKLIKQDYFKCADDVLLFAGKTSEYKQKRQLIAAYEEERLIVKDRLNQLKMLSLEGTLPDLNQLKQQIVKLKEEIARQQEICYCLHEQKNKNQQIIEEFSTIYQESQEQIDELIQLQQLSQTINGENSRKTSLERYVLQVYLQEVLQVANSCLKRLTKNRYQFELAEEVGSYRGKTGLEINIYDDEAGLTRGAHTLSGGESFIAALSLALALAEVIQTQTGSIAIEALFIDEGFGSLDEEALEMAIEALETIESEGRMIGIISHVRELKERIVQQIRIETQGSGQSKVRYRGIDHL</sequence>
<keyword evidence="6" id="KW-0269">Exonuclease</keyword>
<keyword evidence="4" id="KW-0175">Coiled coil</keyword>
<dbReference type="InterPro" id="IPR027417">
    <property type="entry name" value="P-loop_NTPase"/>
</dbReference>
<feature type="coiled-coil region" evidence="4">
    <location>
        <begin position="543"/>
        <end position="570"/>
    </location>
</feature>
<feature type="coiled-coil region" evidence="4">
    <location>
        <begin position="189"/>
        <end position="269"/>
    </location>
</feature>
<evidence type="ECO:0000256" key="4">
    <source>
        <dbReference type="SAM" id="Coils"/>
    </source>
</evidence>
<organism evidence="6 7">
    <name type="scientific">Enterococcus ratti</name>
    <dbReference type="NCBI Taxonomy" id="150033"/>
    <lineage>
        <taxon>Bacteria</taxon>
        <taxon>Bacillati</taxon>
        <taxon>Bacillota</taxon>
        <taxon>Bacilli</taxon>
        <taxon>Lactobacillales</taxon>
        <taxon>Enterococcaceae</taxon>
        <taxon>Enterococcus</taxon>
    </lineage>
</organism>
<reference evidence="6 7" key="1">
    <citation type="submission" date="2014-12" db="EMBL/GenBank/DDBJ databases">
        <title>Draft genome sequences of 29 type strains of Enterococci.</title>
        <authorList>
            <person name="Zhong Z."/>
            <person name="Sun Z."/>
            <person name="Liu W."/>
            <person name="Zhang W."/>
            <person name="Zhang H."/>
        </authorList>
    </citation>
    <scope>NUCLEOTIDE SEQUENCE [LARGE SCALE GENOMIC DNA]</scope>
    <source>
        <strain evidence="6 7">DSM 15687</strain>
    </source>
</reference>
<dbReference type="STRING" id="150033.RV14_GL000582"/>
<comment type="caution">
    <text evidence="6">The sequence shown here is derived from an EMBL/GenBank/DDBJ whole genome shotgun (WGS) entry which is preliminary data.</text>
</comment>
<dbReference type="GO" id="GO:0006302">
    <property type="term" value="P:double-strand break repair"/>
    <property type="evidence" value="ECO:0007669"/>
    <property type="project" value="InterPro"/>
</dbReference>
<evidence type="ECO:0000256" key="1">
    <source>
        <dbReference type="ARBA" id="ARBA00006930"/>
    </source>
</evidence>
<dbReference type="Gene3D" id="3.40.50.300">
    <property type="entry name" value="P-loop containing nucleotide triphosphate hydrolases"/>
    <property type="match status" value="2"/>
</dbReference>
<feature type="coiled-coil region" evidence="4">
    <location>
        <begin position="782"/>
        <end position="866"/>
    </location>
</feature>
<evidence type="ECO:0000256" key="2">
    <source>
        <dbReference type="ARBA" id="ARBA00011322"/>
    </source>
</evidence>
<dbReference type="SUPFAM" id="SSF52540">
    <property type="entry name" value="P-loop containing nucleoside triphosphate hydrolases"/>
    <property type="match status" value="1"/>
</dbReference>
<dbReference type="GO" id="GO:0016887">
    <property type="term" value="F:ATP hydrolysis activity"/>
    <property type="evidence" value="ECO:0007669"/>
    <property type="project" value="InterPro"/>
</dbReference>
<keyword evidence="6" id="KW-0378">Hydrolase</keyword>
<dbReference type="GO" id="GO:0004527">
    <property type="term" value="F:exonuclease activity"/>
    <property type="evidence" value="ECO:0007669"/>
    <property type="project" value="UniProtKB-KW"/>
</dbReference>
<feature type="coiled-coil region" evidence="4">
    <location>
        <begin position="615"/>
        <end position="659"/>
    </location>
</feature>